<name>A0A1C3JS64_9GAMM</name>
<dbReference type="InterPro" id="IPR000160">
    <property type="entry name" value="GGDEF_dom"/>
</dbReference>
<dbReference type="PANTHER" id="PTHR45138:SF9">
    <property type="entry name" value="DIGUANYLATE CYCLASE DGCM-RELATED"/>
    <property type="match status" value="1"/>
</dbReference>
<evidence type="ECO:0000256" key="2">
    <source>
        <dbReference type="ARBA" id="ARBA00012528"/>
    </source>
</evidence>
<evidence type="ECO:0000313" key="5">
    <source>
        <dbReference type="EMBL" id="SBT17965.1"/>
    </source>
</evidence>
<dbReference type="FunFam" id="3.30.70.270:FF:000001">
    <property type="entry name" value="Diguanylate cyclase domain protein"/>
    <property type="match status" value="1"/>
</dbReference>
<dbReference type="OrthoDB" id="9812260at2"/>
<dbReference type="NCBIfam" id="TIGR00254">
    <property type="entry name" value="GGDEF"/>
    <property type="match status" value="1"/>
</dbReference>
<evidence type="ECO:0000313" key="6">
    <source>
        <dbReference type="EMBL" id="SBT20736.1"/>
    </source>
</evidence>
<dbReference type="SUPFAM" id="SSF55785">
    <property type="entry name" value="PYP-like sensor domain (PAS domain)"/>
    <property type="match status" value="1"/>
</dbReference>
<dbReference type="InterPro" id="IPR000014">
    <property type="entry name" value="PAS"/>
</dbReference>
<dbReference type="Proteomes" id="UP000092871">
    <property type="component" value="Unassembled WGS sequence"/>
</dbReference>
<dbReference type="EMBL" id="FLRB01000008">
    <property type="protein sequence ID" value="SBT20736.1"/>
    <property type="molecule type" value="Genomic_DNA"/>
</dbReference>
<dbReference type="InterPro" id="IPR043128">
    <property type="entry name" value="Rev_trsase/Diguanyl_cyclase"/>
</dbReference>
<dbReference type="EC" id="2.7.7.65" evidence="2"/>
<dbReference type="PANTHER" id="PTHR45138">
    <property type="entry name" value="REGULATORY COMPONENTS OF SENSORY TRANSDUCTION SYSTEM"/>
    <property type="match status" value="1"/>
</dbReference>
<keyword evidence="5" id="KW-0808">Transferase</keyword>
<reference evidence="5 8" key="2">
    <citation type="submission" date="2016-06" db="EMBL/GenBank/DDBJ databases">
        <authorList>
            <person name="Kjaerup R.B."/>
            <person name="Dalgaard T.S."/>
            <person name="Juul-Madsen H.R."/>
        </authorList>
    </citation>
    <scope>NUCLEOTIDE SEQUENCE [LARGE SCALE GENOMIC DNA]</scope>
    <source>
        <strain evidence="5 8">CECT 5115</strain>
    </source>
</reference>
<dbReference type="GO" id="GO:0052621">
    <property type="term" value="F:diguanylate cyclase activity"/>
    <property type="evidence" value="ECO:0007669"/>
    <property type="project" value="UniProtKB-EC"/>
</dbReference>
<dbReference type="NCBIfam" id="TIGR00229">
    <property type="entry name" value="sensory_box"/>
    <property type="match status" value="1"/>
</dbReference>
<evidence type="ECO:0000259" key="4">
    <source>
        <dbReference type="PROSITE" id="PS50887"/>
    </source>
</evidence>
<dbReference type="SUPFAM" id="SSF55073">
    <property type="entry name" value="Nucleotide cyclase"/>
    <property type="match status" value="1"/>
</dbReference>
<dbReference type="GO" id="GO:0043709">
    <property type="term" value="P:cell adhesion involved in single-species biofilm formation"/>
    <property type="evidence" value="ECO:0007669"/>
    <property type="project" value="TreeGrafter"/>
</dbReference>
<dbReference type="EMBL" id="FLRA01000014">
    <property type="protein sequence ID" value="SBT17965.1"/>
    <property type="molecule type" value="Genomic_DNA"/>
</dbReference>
<keyword evidence="7" id="KW-1185">Reference proteome</keyword>
<dbReference type="InterPro" id="IPR029787">
    <property type="entry name" value="Nucleotide_cyclase"/>
</dbReference>
<accession>A0A1C3JS64</accession>
<dbReference type="Pfam" id="PF00990">
    <property type="entry name" value="GGDEF"/>
    <property type="match status" value="1"/>
</dbReference>
<sequence length="321" mass="37392">MGLLDRYYAVIDTLPDHMFLFSESGRYLDVYGGDENKTGFDCKPFIGKYLHDVMPHHLADDFLSLIRTAIHLQETQIIKYKFDEDEMIELPNHVMVPKEIWFEGTIKHLPIIEQGERVALWIAKNITRQHYLELELKTLSEIDELTGILNRRSFSSILKTHVQDYQHGAKPFSLILYDIDLFKRVNDTLGHATGDEVIQHVVDVFRSELDPEVSFGRIGGEEFAILLPEKDIHDAHELAEKLRQRLEKSPCETEFYEIEITVSMGVTQVNKDDQDTLALISRADKAMYQAKKEGRNRTCKYSNSSEREYTQFNQCNWFKKK</sequence>
<dbReference type="InterPro" id="IPR050469">
    <property type="entry name" value="Diguanylate_Cyclase"/>
</dbReference>
<proteinExistence type="predicted"/>
<organism evidence="5 8">
    <name type="scientific">Marinomonas gallaica</name>
    <dbReference type="NCBI Taxonomy" id="1806667"/>
    <lineage>
        <taxon>Bacteria</taxon>
        <taxon>Pseudomonadati</taxon>
        <taxon>Pseudomonadota</taxon>
        <taxon>Gammaproteobacteria</taxon>
        <taxon>Oceanospirillales</taxon>
        <taxon>Oceanospirillaceae</taxon>
        <taxon>Marinomonas</taxon>
    </lineage>
</organism>
<protein>
    <recommendedName>
        <fullName evidence="2">diguanylate cyclase</fullName>
        <ecNumber evidence="2">2.7.7.65</ecNumber>
    </recommendedName>
</protein>
<dbReference type="AlphaFoldDB" id="A0A1C3JS64"/>
<keyword evidence="5" id="KW-0548">Nucleotidyltransferase</keyword>
<evidence type="ECO:0000256" key="1">
    <source>
        <dbReference type="ARBA" id="ARBA00001946"/>
    </source>
</evidence>
<evidence type="ECO:0000313" key="8">
    <source>
        <dbReference type="Proteomes" id="UP000092871"/>
    </source>
</evidence>
<dbReference type="Gene3D" id="3.30.70.270">
    <property type="match status" value="1"/>
</dbReference>
<dbReference type="CDD" id="cd01949">
    <property type="entry name" value="GGDEF"/>
    <property type="match status" value="1"/>
</dbReference>
<gene>
    <name evidence="5" type="primary">ycdT_3</name>
    <name evidence="6" type="synonym">ycdT_2</name>
    <name evidence="5" type="ORF">MGA5115_02082</name>
    <name evidence="6" type="ORF">MGA5116_01323</name>
</gene>
<dbReference type="PROSITE" id="PS50887">
    <property type="entry name" value="GGDEF"/>
    <property type="match status" value="1"/>
</dbReference>
<reference evidence="6 7" key="1">
    <citation type="submission" date="2016-06" db="EMBL/GenBank/DDBJ databases">
        <authorList>
            <person name="Rodrigo-Torres L."/>
            <person name="Arahal D.R."/>
        </authorList>
    </citation>
    <scope>NUCLEOTIDE SEQUENCE [LARGE SCALE GENOMIC DNA]</scope>
    <source>
        <strain evidence="6 7">CECT 5116</strain>
    </source>
</reference>
<comment type="catalytic activity">
    <reaction evidence="3">
        <text>2 GTP = 3',3'-c-di-GMP + 2 diphosphate</text>
        <dbReference type="Rhea" id="RHEA:24898"/>
        <dbReference type="ChEBI" id="CHEBI:33019"/>
        <dbReference type="ChEBI" id="CHEBI:37565"/>
        <dbReference type="ChEBI" id="CHEBI:58805"/>
        <dbReference type="EC" id="2.7.7.65"/>
    </reaction>
</comment>
<evidence type="ECO:0000313" key="7">
    <source>
        <dbReference type="Proteomes" id="UP000092840"/>
    </source>
</evidence>
<dbReference type="GO" id="GO:1902201">
    <property type="term" value="P:negative regulation of bacterial-type flagellum-dependent cell motility"/>
    <property type="evidence" value="ECO:0007669"/>
    <property type="project" value="TreeGrafter"/>
</dbReference>
<dbReference type="RefSeq" id="WP_067035965.1">
    <property type="nucleotide sequence ID" value="NZ_FLRA01000014.1"/>
</dbReference>
<dbReference type="Gene3D" id="3.30.450.20">
    <property type="entry name" value="PAS domain"/>
    <property type="match status" value="1"/>
</dbReference>
<dbReference type="SMART" id="SM00267">
    <property type="entry name" value="GGDEF"/>
    <property type="match status" value="1"/>
</dbReference>
<feature type="domain" description="GGDEF" evidence="4">
    <location>
        <begin position="170"/>
        <end position="303"/>
    </location>
</feature>
<evidence type="ECO:0000256" key="3">
    <source>
        <dbReference type="ARBA" id="ARBA00034247"/>
    </source>
</evidence>
<comment type="cofactor">
    <cofactor evidence="1">
        <name>Mg(2+)</name>
        <dbReference type="ChEBI" id="CHEBI:18420"/>
    </cofactor>
</comment>
<dbReference type="GO" id="GO:0005886">
    <property type="term" value="C:plasma membrane"/>
    <property type="evidence" value="ECO:0007669"/>
    <property type="project" value="TreeGrafter"/>
</dbReference>
<dbReference type="Proteomes" id="UP000092840">
    <property type="component" value="Unassembled WGS sequence"/>
</dbReference>
<dbReference type="InterPro" id="IPR035965">
    <property type="entry name" value="PAS-like_dom_sf"/>
</dbReference>